<comment type="similarity">
    <text evidence="1">Belongs to the acetyltransferase family. GNAT subfamily.</text>
</comment>
<name>A0ABN8TIC1_9ENTR</name>
<evidence type="ECO:0000256" key="2">
    <source>
        <dbReference type="ARBA" id="ARBA00022491"/>
    </source>
</evidence>
<dbReference type="SUPFAM" id="SSF55729">
    <property type="entry name" value="Acyl-CoA N-acyltransferases (Nat)"/>
    <property type="match status" value="1"/>
</dbReference>
<evidence type="ECO:0000256" key="3">
    <source>
        <dbReference type="ARBA" id="ARBA00022649"/>
    </source>
</evidence>
<evidence type="ECO:0000256" key="5">
    <source>
        <dbReference type="ARBA" id="ARBA00023315"/>
    </source>
</evidence>
<evidence type="ECO:0000313" key="8">
    <source>
        <dbReference type="EMBL" id="CAH6661174.1"/>
    </source>
</evidence>
<keyword evidence="2" id="KW-0678">Repressor</keyword>
<protein>
    <submittedName>
        <fullName evidence="8">Citrate lyase synthetase</fullName>
    </submittedName>
</protein>
<dbReference type="InterPro" id="IPR016181">
    <property type="entry name" value="Acyl_CoA_acyltransferase"/>
</dbReference>
<dbReference type="GO" id="GO:0016829">
    <property type="term" value="F:lyase activity"/>
    <property type="evidence" value="ECO:0007669"/>
    <property type="project" value="UniProtKB-KW"/>
</dbReference>
<proteinExistence type="inferred from homology"/>
<dbReference type="CDD" id="cd04301">
    <property type="entry name" value="NAT_SF"/>
    <property type="match status" value="1"/>
</dbReference>
<evidence type="ECO:0000256" key="6">
    <source>
        <dbReference type="ARBA" id="ARBA00049880"/>
    </source>
</evidence>
<dbReference type="EMBL" id="CALSBS010000020">
    <property type="protein sequence ID" value="CAH6661174.1"/>
    <property type="molecule type" value="Genomic_DNA"/>
</dbReference>
<dbReference type="Gene3D" id="3.40.630.30">
    <property type="match status" value="1"/>
</dbReference>
<gene>
    <name evidence="8" type="ORF">FBBNIHIM_18880</name>
</gene>
<keyword evidence="5" id="KW-0012">Acyltransferase</keyword>
<keyword evidence="9" id="KW-1185">Reference proteome</keyword>
<dbReference type="PROSITE" id="PS51186">
    <property type="entry name" value="GNAT"/>
    <property type="match status" value="1"/>
</dbReference>
<feature type="domain" description="N-acetyltransferase" evidence="7">
    <location>
        <begin position="4"/>
        <end position="165"/>
    </location>
</feature>
<evidence type="ECO:0000313" key="9">
    <source>
        <dbReference type="Proteomes" id="UP001152651"/>
    </source>
</evidence>
<comment type="caution">
    <text evidence="8">The sequence shown here is derived from an EMBL/GenBank/DDBJ whole genome shotgun (WGS) entry which is preliminary data.</text>
</comment>
<sequence length="178" mass="20188">MQDLIIEILQDDVEYDWRQFDCGEASLNLFLKEHLRRQHDGKVLRGYVLRRGNEVLGYYTLSGSCFERMALPSKSGQKKIPYRNIPSVTLGRLAVDKSLQGEGWGSLLVTHAMKVVYQASQAVGIYGLFVEALNDKAHAFYLSLGFIPLVRENRRALFYPTQSIEKLFTASPTHPPVP</sequence>
<dbReference type="Proteomes" id="UP001152651">
    <property type="component" value="Unassembled WGS sequence"/>
</dbReference>
<accession>A0ABN8TIC1</accession>
<evidence type="ECO:0000256" key="4">
    <source>
        <dbReference type="ARBA" id="ARBA00022679"/>
    </source>
</evidence>
<reference evidence="8" key="1">
    <citation type="submission" date="2022-05" db="EMBL/GenBank/DDBJ databases">
        <authorList>
            <person name="Blom J."/>
        </authorList>
    </citation>
    <scope>NUCLEOTIDE SEQUENCE</scope>
    <source>
        <strain evidence="8">Type strain: CPO20170097</strain>
    </source>
</reference>
<dbReference type="PANTHER" id="PTHR36449">
    <property type="entry name" value="ACETYLTRANSFERASE-RELATED"/>
    <property type="match status" value="1"/>
</dbReference>
<comment type="catalytic activity">
    <reaction evidence="6">
        <text>glycyl-tRNA(Gly) + acetyl-CoA = N-acetylglycyl-tRNA(Gly) + CoA + H(+)</text>
        <dbReference type="Rhea" id="RHEA:81867"/>
        <dbReference type="Rhea" id="RHEA-COMP:9683"/>
        <dbReference type="Rhea" id="RHEA-COMP:19766"/>
        <dbReference type="ChEBI" id="CHEBI:15378"/>
        <dbReference type="ChEBI" id="CHEBI:57287"/>
        <dbReference type="ChEBI" id="CHEBI:57288"/>
        <dbReference type="ChEBI" id="CHEBI:78522"/>
        <dbReference type="ChEBI" id="CHEBI:232036"/>
    </reaction>
</comment>
<keyword evidence="4" id="KW-0808">Transferase</keyword>
<dbReference type="PANTHER" id="PTHR36449:SF1">
    <property type="entry name" value="ACETYLTRANSFERASE"/>
    <property type="match status" value="1"/>
</dbReference>
<evidence type="ECO:0000256" key="1">
    <source>
        <dbReference type="ARBA" id="ARBA00009342"/>
    </source>
</evidence>
<organism evidence="8 9">
    <name type="scientific">Pseudocitrobacter vendiensis</name>
    <dbReference type="NCBI Taxonomy" id="2488306"/>
    <lineage>
        <taxon>Bacteria</taxon>
        <taxon>Pseudomonadati</taxon>
        <taxon>Pseudomonadota</taxon>
        <taxon>Gammaproteobacteria</taxon>
        <taxon>Enterobacterales</taxon>
        <taxon>Enterobacteriaceae</taxon>
        <taxon>Pseudocitrobacter</taxon>
    </lineage>
</organism>
<dbReference type="Pfam" id="PF13508">
    <property type="entry name" value="Acetyltransf_7"/>
    <property type="match status" value="1"/>
</dbReference>
<evidence type="ECO:0000259" key="7">
    <source>
        <dbReference type="PROSITE" id="PS51186"/>
    </source>
</evidence>
<keyword evidence="8" id="KW-0456">Lyase</keyword>
<keyword evidence="3" id="KW-1277">Toxin-antitoxin system</keyword>
<dbReference type="InterPro" id="IPR000182">
    <property type="entry name" value="GNAT_dom"/>
</dbReference>
<dbReference type="RefSeq" id="WP_253898764.1">
    <property type="nucleotide sequence ID" value="NZ_CALSBS010000020.1"/>
</dbReference>